<proteinExistence type="predicted"/>
<comment type="caution">
    <text evidence="2">The sequence shown here is derived from an EMBL/GenBank/DDBJ whole genome shotgun (WGS) entry which is preliminary data.</text>
</comment>
<keyword evidence="3" id="KW-1185">Reference proteome</keyword>
<gene>
    <name evidence="2" type="ORF">JZ751_001479</name>
</gene>
<protein>
    <submittedName>
        <fullName evidence="2">Uncharacterized protein</fullName>
    </submittedName>
</protein>
<evidence type="ECO:0000313" key="3">
    <source>
        <dbReference type="Proteomes" id="UP000824540"/>
    </source>
</evidence>
<sequence>MGTERSVEEEGGPKVQQPPVPLSLPDSPSPFDSIYMSVMQKCELLNELGCWQLDVFTGWFIQGHTCLLGIFRMGRMVLQ</sequence>
<reference evidence="2" key="1">
    <citation type="thesis" date="2021" institute="BYU ScholarsArchive" country="Provo, UT, USA">
        <title>Applications of and Algorithms for Genome Assembly and Genomic Analyses with an Emphasis on Marine Teleosts.</title>
        <authorList>
            <person name="Pickett B.D."/>
        </authorList>
    </citation>
    <scope>NUCLEOTIDE SEQUENCE</scope>
    <source>
        <strain evidence="2">HI-2016</strain>
    </source>
</reference>
<name>A0A8T2PU20_9TELE</name>
<dbReference type="Proteomes" id="UP000824540">
    <property type="component" value="Unassembled WGS sequence"/>
</dbReference>
<organism evidence="2 3">
    <name type="scientific">Albula glossodonta</name>
    <name type="common">roundjaw bonefish</name>
    <dbReference type="NCBI Taxonomy" id="121402"/>
    <lineage>
        <taxon>Eukaryota</taxon>
        <taxon>Metazoa</taxon>
        <taxon>Chordata</taxon>
        <taxon>Craniata</taxon>
        <taxon>Vertebrata</taxon>
        <taxon>Euteleostomi</taxon>
        <taxon>Actinopterygii</taxon>
        <taxon>Neopterygii</taxon>
        <taxon>Teleostei</taxon>
        <taxon>Albuliformes</taxon>
        <taxon>Albulidae</taxon>
        <taxon>Albula</taxon>
    </lineage>
</organism>
<evidence type="ECO:0000256" key="1">
    <source>
        <dbReference type="SAM" id="MobiDB-lite"/>
    </source>
</evidence>
<accession>A0A8T2PU20</accession>
<dbReference type="AlphaFoldDB" id="A0A8T2PU20"/>
<feature type="region of interest" description="Disordered" evidence="1">
    <location>
        <begin position="1"/>
        <end position="25"/>
    </location>
</feature>
<evidence type="ECO:0000313" key="2">
    <source>
        <dbReference type="EMBL" id="KAG9354766.1"/>
    </source>
</evidence>
<dbReference type="EMBL" id="JAFBMS010000002">
    <property type="protein sequence ID" value="KAG9354766.1"/>
    <property type="molecule type" value="Genomic_DNA"/>
</dbReference>
<feature type="compositionally biased region" description="Basic and acidic residues" evidence="1">
    <location>
        <begin position="1"/>
        <end position="12"/>
    </location>
</feature>